<evidence type="ECO:0000256" key="8">
    <source>
        <dbReference type="ARBA" id="ARBA00023136"/>
    </source>
</evidence>
<evidence type="ECO:0000313" key="14">
    <source>
        <dbReference type="Proteomes" id="UP001159428"/>
    </source>
</evidence>
<dbReference type="Gene3D" id="1.10.287.770">
    <property type="entry name" value="YojJ-like"/>
    <property type="match status" value="1"/>
</dbReference>
<keyword evidence="7 11" id="KW-0406">Ion transport</keyword>
<dbReference type="GO" id="GO:0005886">
    <property type="term" value="C:plasma membrane"/>
    <property type="evidence" value="ECO:0007669"/>
    <property type="project" value="TreeGrafter"/>
</dbReference>
<keyword evidence="3 11" id="KW-0894">Sodium channel</keyword>
<evidence type="ECO:0000256" key="10">
    <source>
        <dbReference type="ARBA" id="ARBA00023303"/>
    </source>
</evidence>
<feature type="transmembrane region" description="Helical" evidence="12">
    <location>
        <begin position="486"/>
        <end position="508"/>
    </location>
</feature>
<comment type="subcellular location">
    <subcellularLocation>
        <location evidence="1">Membrane</location>
        <topology evidence="1">Multi-pass membrane protein</topology>
    </subcellularLocation>
</comment>
<dbReference type="EMBL" id="CALNXJ010000029">
    <property type="protein sequence ID" value="CAH3134831.1"/>
    <property type="molecule type" value="Genomic_DNA"/>
</dbReference>
<proteinExistence type="inferred from homology"/>
<protein>
    <submittedName>
        <fullName evidence="13">Uncharacterized protein</fullName>
    </submittedName>
</protein>
<keyword evidence="9 11" id="KW-0739">Sodium transport</keyword>
<dbReference type="GO" id="GO:0015280">
    <property type="term" value="F:ligand-gated sodium channel activity"/>
    <property type="evidence" value="ECO:0007669"/>
    <property type="project" value="TreeGrafter"/>
</dbReference>
<organism evidence="13 14">
    <name type="scientific">Pocillopora meandrina</name>
    <dbReference type="NCBI Taxonomy" id="46732"/>
    <lineage>
        <taxon>Eukaryota</taxon>
        <taxon>Metazoa</taxon>
        <taxon>Cnidaria</taxon>
        <taxon>Anthozoa</taxon>
        <taxon>Hexacorallia</taxon>
        <taxon>Scleractinia</taxon>
        <taxon>Astrocoeniina</taxon>
        <taxon>Pocilloporidae</taxon>
        <taxon>Pocillopora</taxon>
    </lineage>
</organism>
<dbReference type="PRINTS" id="PR01078">
    <property type="entry name" value="AMINACHANNEL"/>
</dbReference>
<keyword evidence="14" id="KW-1185">Reference proteome</keyword>
<evidence type="ECO:0000256" key="9">
    <source>
        <dbReference type="ARBA" id="ARBA00023201"/>
    </source>
</evidence>
<keyword evidence="5 12" id="KW-1133">Transmembrane helix</keyword>
<evidence type="ECO:0000256" key="1">
    <source>
        <dbReference type="ARBA" id="ARBA00004141"/>
    </source>
</evidence>
<dbReference type="PANTHER" id="PTHR11690">
    <property type="entry name" value="AMILORIDE-SENSITIVE SODIUM CHANNEL-RELATED"/>
    <property type="match status" value="1"/>
</dbReference>
<comment type="similarity">
    <text evidence="11">Belongs to the amiloride-sensitive sodium channel (TC 1.A.6) family.</text>
</comment>
<dbReference type="InterPro" id="IPR020903">
    <property type="entry name" value="ENaC_CS"/>
</dbReference>
<keyword evidence="4 11" id="KW-0812">Transmembrane</keyword>
<keyword evidence="2 11" id="KW-0813">Transport</keyword>
<dbReference type="Gene3D" id="2.60.470.10">
    <property type="entry name" value="Acid-sensing ion channels like domains"/>
    <property type="match status" value="1"/>
</dbReference>
<dbReference type="Proteomes" id="UP001159428">
    <property type="component" value="Unassembled WGS sequence"/>
</dbReference>
<dbReference type="Pfam" id="PF00858">
    <property type="entry name" value="ASC"/>
    <property type="match status" value="1"/>
</dbReference>
<feature type="non-terminal residue" evidence="13">
    <location>
        <position position="1"/>
    </location>
</feature>
<evidence type="ECO:0000256" key="2">
    <source>
        <dbReference type="ARBA" id="ARBA00022448"/>
    </source>
</evidence>
<evidence type="ECO:0000256" key="7">
    <source>
        <dbReference type="ARBA" id="ARBA00023065"/>
    </source>
</evidence>
<feature type="transmembrane region" description="Helical" evidence="12">
    <location>
        <begin position="75"/>
        <end position="94"/>
    </location>
</feature>
<gene>
    <name evidence="13" type="ORF">PMEA_00015875</name>
</gene>
<evidence type="ECO:0000313" key="13">
    <source>
        <dbReference type="EMBL" id="CAH3134831.1"/>
    </source>
</evidence>
<keyword evidence="6" id="KW-0915">Sodium</keyword>
<evidence type="ECO:0000256" key="11">
    <source>
        <dbReference type="RuleBase" id="RU000679"/>
    </source>
</evidence>
<evidence type="ECO:0000256" key="12">
    <source>
        <dbReference type="SAM" id="Phobius"/>
    </source>
</evidence>
<evidence type="ECO:0000256" key="5">
    <source>
        <dbReference type="ARBA" id="ARBA00022989"/>
    </source>
</evidence>
<reference evidence="13 14" key="1">
    <citation type="submission" date="2022-05" db="EMBL/GenBank/DDBJ databases">
        <authorList>
            <consortium name="Genoscope - CEA"/>
            <person name="William W."/>
        </authorList>
    </citation>
    <scope>NUCLEOTIDE SEQUENCE [LARGE SCALE GENOMIC DNA]</scope>
</reference>
<name>A0AAU9X320_9CNID</name>
<keyword evidence="8 12" id="KW-0472">Membrane</keyword>
<evidence type="ECO:0000256" key="6">
    <source>
        <dbReference type="ARBA" id="ARBA00023053"/>
    </source>
</evidence>
<evidence type="ECO:0000256" key="3">
    <source>
        <dbReference type="ARBA" id="ARBA00022461"/>
    </source>
</evidence>
<keyword evidence="10 11" id="KW-0407">Ion channel</keyword>
<evidence type="ECO:0000256" key="4">
    <source>
        <dbReference type="ARBA" id="ARBA00022692"/>
    </source>
</evidence>
<dbReference type="AlphaFoldDB" id="A0AAU9X320"/>
<accession>A0AAU9X320</accession>
<dbReference type="InterPro" id="IPR001873">
    <property type="entry name" value="ENaC"/>
</dbReference>
<dbReference type="PANTHER" id="PTHR11690:SF296">
    <property type="entry name" value="DEGENERIN-LIKE PROTEIN DEL-10"/>
    <property type="match status" value="1"/>
</dbReference>
<dbReference type="PROSITE" id="PS01206">
    <property type="entry name" value="ASC"/>
    <property type="match status" value="1"/>
</dbReference>
<comment type="caution">
    <text evidence="13">The sequence shown here is derived from an EMBL/GenBank/DDBJ whole genome shotgun (WGS) entry which is preliminary data.</text>
</comment>
<sequence length="518" mass="58020">QDEIKATISDINVKSTSMTGHSTGISATKMQEKKLSQELTKVGDNNAQTSTVIWREFVDSTTLHGIRYVFMKRQIFIRLIWMILLMSSGGYYIFTVYCGFTKYYGRPVTTLLSRKRLREMDFPAVTICPLNLFTKSKIFMTDDDPLFASSGLNISTCAVTAEVRANWPCGLSILCCCSPADLENDFPLCDSHYRQVLLEVMRQHSNRLNVEEFFRLYGQNSSAMIGPLCTFGWDEADCSAADFVPSVTPWGMCFTFNSGTDNEMKISKIAGVSSGLSVILDAQTSEYTQGKFSEGFKVLIHGQGEYIDEWEGINVGPGQHVVISLSKKQYQNLEKPYAANCTKKELNTYFTYTTEGCLFECMADNVINYCGCRPAGYKVTSGTPACTSSEEALCVKQIAAMVDEEYCDCQVPCSQTKYHPEVSYSKFPDASTADSFIKSGYYADIQYQRDNLVFLQVGFKSLSHEMQEQKPAYDSNSLFGEIGGNMGLFLGCSLLTICEFFDFLISFLNARNRRVTHP</sequence>